<keyword evidence="5" id="KW-1185">Reference proteome</keyword>
<reference evidence="6" key="1">
    <citation type="submission" date="2025-08" db="UniProtKB">
        <authorList>
            <consortium name="RefSeq"/>
        </authorList>
    </citation>
    <scope>IDENTIFICATION</scope>
    <source>
        <tissue evidence="6">Fruit stalk</tissue>
    </source>
</reference>
<feature type="domain" description="C3HC-type" evidence="4">
    <location>
        <begin position="71"/>
        <end position="196"/>
    </location>
</feature>
<dbReference type="AlphaFoldDB" id="A0A6P5XT22"/>
<organism evidence="5 6">
    <name type="scientific">Durio zibethinus</name>
    <name type="common">Durian</name>
    <dbReference type="NCBI Taxonomy" id="66656"/>
    <lineage>
        <taxon>Eukaryota</taxon>
        <taxon>Viridiplantae</taxon>
        <taxon>Streptophyta</taxon>
        <taxon>Embryophyta</taxon>
        <taxon>Tracheophyta</taxon>
        <taxon>Spermatophyta</taxon>
        <taxon>Magnoliopsida</taxon>
        <taxon>eudicotyledons</taxon>
        <taxon>Gunneridae</taxon>
        <taxon>Pentapetalae</taxon>
        <taxon>rosids</taxon>
        <taxon>malvids</taxon>
        <taxon>Malvales</taxon>
        <taxon>Malvaceae</taxon>
        <taxon>Helicteroideae</taxon>
        <taxon>Durio</taxon>
    </lineage>
</organism>
<dbReference type="PANTHER" id="PTHR15835">
    <property type="entry name" value="NUCLEAR-INTERACTING PARTNER OF ALK"/>
    <property type="match status" value="1"/>
</dbReference>
<dbReference type="GeneID" id="111285926"/>
<keyword evidence="2" id="KW-0539">Nucleus</keyword>
<feature type="region of interest" description="Disordered" evidence="3">
    <location>
        <begin position="18"/>
        <end position="39"/>
    </location>
</feature>
<evidence type="ECO:0000313" key="5">
    <source>
        <dbReference type="Proteomes" id="UP000515121"/>
    </source>
</evidence>
<sequence>MAQDPEKRFHSIMDKLFHSSKSTASSSSPVPGARGQEQLLRGKKRPYPSFSLALEEKQHSLVAGEAPMCRPWDRGDLLRRLSTFKSMTWFAKPKVVNAVNCARRGWVNVDMDIIACESCGARLLFSTPPSWTQQQVEKAALVFGLKLDSGHKLLCPWIDNACDESLAEFPPTIPADLVDKFRERSNSLFQLLALPVISSSAIEFMRSPQLQEFLRQPLMVDSQTGNTEFSQLESVEDGSDVDSANLYYQAQKLISLFGWELRSLPYVVDCEDGQNQFVNDADILNSSKGVDYGRNLSLSFSATDESENLGANKDFENSFRLQYDPKSVVLDCGLCGASVGLWAFSTVRRPVEFFRLVGCAEVNPGVRDSGHESKVDDGIVAVPSNGGSSSMGQSSNLKLTIAGGPPPTRQNFKATISLPVIGQSLRARLSYHPEFKDQMHNNQEDTQAESNCNRIEQEIDCFNNSISGEVVPLEVVRTLYSKKDDQVNCNSTRNDQSPCSNHDVSARDDIFRNLTPLEGTDFTAEEISPCIGTYDSNVGGKIESFQNVVQDSCQNNNFPGKEDDDRSGNFAVKDSDTLHVGESSPTTQGANVSPRNAETRNNDSSVMITSEKCHPEQILKRDKACDKEICLPSHQESTCVDGTHKMNSRENKTCSNGKEGMIAGEQTASNNKVLAYPKGKDLKQLHMIKMAEFDPIRQHRHFCPWISSTGSGAPGWQQTLSALLCGKDFPNSSPTCSPSSASVIKVDDPIASVRKLFMSPMAKRMKITREST</sequence>
<feature type="compositionally biased region" description="Polar residues" evidence="3">
    <location>
        <begin position="583"/>
        <end position="596"/>
    </location>
</feature>
<dbReference type="PANTHER" id="PTHR15835:SF6">
    <property type="entry name" value="ZINC FINGER C3HC-TYPE PROTEIN 1"/>
    <property type="match status" value="1"/>
</dbReference>
<evidence type="ECO:0000256" key="2">
    <source>
        <dbReference type="ARBA" id="ARBA00023242"/>
    </source>
</evidence>
<evidence type="ECO:0000256" key="3">
    <source>
        <dbReference type="SAM" id="MobiDB-lite"/>
    </source>
</evidence>
<protein>
    <submittedName>
        <fullName evidence="6">Uncharacterized protein LOC111285926 isoform X1</fullName>
    </submittedName>
</protein>
<comment type="subcellular location">
    <subcellularLocation>
        <location evidence="1">Nucleus</location>
    </subcellularLocation>
</comment>
<evidence type="ECO:0000259" key="4">
    <source>
        <dbReference type="Pfam" id="PF07967"/>
    </source>
</evidence>
<evidence type="ECO:0000256" key="1">
    <source>
        <dbReference type="ARBA" id="ARBA00004123"/>
    </source>
</evidence>
<dbReference type="OrthoDB" id="614844at2759"/>
<evidence type="ECO:0000313" key="6">
    <source>
        <dbReference type="RefSeq" id="XP_022731365.1"/>
    </source>
</evidence>
<dbReference type="Pfam" id="PF07967">
    <property type="entry name" value="zf-C3HC"/>
    <property type="match status" value="1"/>
</dbReference>
<dbReference type="GO" id="GO:0005634">
    <property type="term" value="C:nucleus"/>
    <property type="evidence" value="ECO:0007669"/>
    <property type="project" value="UniProtKB-SubCell"/>
</dbReference>
<feature type="region of interest" description="Disordered" evidence="3">
    <location>
        <begin position="553"/>
        <end position="602"/>
    </location>
</feature>
<name>A0A6P5XT22_DURZI</name>
<dbReference type="InterPro" id="IPR012935">
    <property type="entry name" value="NuBaID_N"/>
</dbReference>
<dbReference type="Proteomes" id="UP000515121">
    <property type="component" value="Unplaced"/>
</dbReference>
<feature type="compositionally biased region" description="Low complexity" evidence="3">
    <location>
        <begin position="19"/>
        <end position="28"/>
    </location>
</feature>
<accession>A0A6P5XT22</accession>
<dbReference type="KEGG" id="dzi:111285926"/>
<dbReference type="GO" id="GO:0008270">
    <property type="term" value="F:zinc ion binding"/>
    <property type="evidence" value="ECO:0007669"/>
    <property type="project" value="InterPro"/>
</dbReference>
<feature type="compositionally biased region" description="Basic and acidic residues" evidence="3">
    <location>
        <begin position="560"/>
        <end position="579"/>
    </location>
</feature>
<dbReference type="RefSeq" id="XP_022731365.1">
    <property type="nucleotide sequence ID" value="XM_022875630.1"/>
</dbReference>
<proteinExistence type="predicted"/>
<gene>
    <name evidence="6" type="primary">LOC111285926</name>
</gene>